<dbReference type="RefSeq" id="XP_018019283.1">
    <property type="nucleotide sequence ID" value="XM_018163794.2"/>
</dbReference>
<dbReference type="GO" id="GO:0051119">
    <property type="term" value="F:sugar transmembrane transporter activity"/>
    <property type="evidence" value="ECO:0007669"/>
    <property type="project" value="InterPro"/>
</dbReference>
<accession>A0A8B7NZU0</accession>
<evidence type="ECO:0000256" key="3">
    <source>
        <dbReference type="ARBA" id="ARBA00007809"/>
    </source>
</evidence>
<feature type="transmembrane region" description="Helical" evidence="12">
    <location>
        <begin position="42"/>
        <end position="60"/>
    </location>
</feature>
<feature type="transmembrane region" description="Helical" evidence="12">
    <location>
        <begin position="159"/>
        <end position="178"/>
    </location>
</feature>
<name>A0A8B7NZU0_HYAAZ</name>
<comment type="function">
    <text evidence="12">Mediates sugar transport across membranes.</text>
</comment>
<dbReference type="Proteomes" id="UP000694843">
    <property type="component" value="Unplaced"/>
</dbReference>
<evidence type="ECO:0000256" key="5">
    <source>
        <dbReference type="ARBA" id="ARBA00022475"/>
    </source>
</evidence>
<keyword evidence="4 12" id="KW-0813">Transport</keyword>
<keyword evidence="8" id="KW-0677">Repeat</keyword>
<protein>
    <recommendedName>
        <fullName evidence="12">Sugar transporter SWEET</fullName>
    </recommendedName>
</protein>
<feature type="transmembrane region" description="Helical" evidence="12">
    <location>
        <begin position="101"/>
        <end position="117"/>
    </location>
</feature>
<evidence type="ECO:0000313" key="13">
    <source>
        <dbReference type="Proteomes" id="UP000694843"/>
    </source>
</evidence>
<dbReference type="GO" id="GO:0000139">
    <property type="term" value="C:Golgi membrane"/>
    <property type="evidence" value="ECO:0007669"/>
    <property type="project" value="UniProtKB-SubCell"/>
</dbReference>
<keyword evidence="7 12" id="KW-0812">Transmembrane</keyword>
<comment type="similarity">
    <text evidence="3 12">Belongs to the SWEET sugar transporter family.</text>
</comment>
<proteinExistence type="inferred from homology"/>
<dbReference type="AlphaFoldDB" id="A0A8B7NZU0"/>
<comment type="subcellular location">
    <subcellularLocation>
        <location evidence="1 12">Cell membrane</location>
        <topology evidence="1 12">Multi-pass membrane protein</topology>
    </subcellularLocation>
    <subcellularLocation>
        <location evidence="2">Golgi apparatus membrane</location>
        <topology evidence="2">Multi-pass membrane protein</topology>
    </subcellularLocation>
</comment>
<dbReference type="Pfam" id="PF03083">
    <property type="entry name" value="MtN3_slv"/>
    <property type="match status" value="2"/>
</dbReference>
<keyword evidence="6 12" id="KW-0762">Sugar transport</keyword>
<dbReference type="PANTHER" id="PTHR10791">
    <property type="entry name" value="RAG1-ACTIVATING PROTEIN 1"/>
    <property type="match status" value="1"/>
</dbReference>
<dbReference type="OrthoDB" id="409725at2759"/>
<dbReference type="KEGG" id="hazt:108675766"/>
<evidence type="ECO:0000256" key="10">
    <source>
        <dbReference type="ARBA" id="ARBA00023034"/>
    </source>
</evidence>
<feature type="transmembrane region" description="Helical" evidence="12">
    <location>
        <begin position="66"/>
        <end position="89"/>
    </location>
</feature>
<dbReference type="OMA" id="CSLWLRY"/>
<evidence type="ECO:0000313" key="14">
    <source>
        <dbReference type="RefSeq" id="XP_018019283.1"/>
    </source>
</evidence>
<keyword evidence="10" id="KW-0333">Golgi apparatus</keyword>
<evidence type="ECO:0000256" key="4">
    <source>
        <dbReference type="ARBA" id="ARBA00022448"/>
    </source>
</evidence>
<dbReference type="FunFam" id="1.20.1280.290:FF:000004">
    <property type="entry name" value="Sugar transporter SWEET"/>
    <property type="match status" value="1"/>
</dbReference>
<evidence type="ECO:0000256" key="2">
    <source>
        <dbReference type="ARBA" id="ARBA00004653"/>
    </source>
</evidence>
<organism evidence="13 14">
    <name type="scientific">Hyalella azteca</name>
    <name type="common">Amphipod</name>
    <dbReference type="NCBI Taxonomy" id="294128"/>
    <lineage>
        <taxon>Eukaryota</taxon>
        <taxon>Metazoa</taxon>
        <taxon>Ecdysozoa</taxon>
        <taxon>Arthropoda</taxon>
        <taxon>Crustacea</taxon>
        <taxon>Multicrustacea</taxon>
        <taxon>Malacostraca</taxon>
        <taxon>Eumalacostraca</taxon>
        <taxon>Peracarida</taxon>
        <taxon>Amphipoda</taxon>
        <taxon>Senticaudata</taxon>
        <taxon>Talitrida</taxon>
        <taxon>Talitroidea</taxon>
        <taxon>Hyalellidae</taxon>
        <taxon>Hyalella</taxon>
    </lineage>
</organism>
<evidence type="ECO:0000256" key="9">
    <source>
        <dbReference type="ARBA" id="ARBA00022989"/>
    </source>
</evidence>
<feature type="transmembrane region" description="Helical" evidence="12">
    <location>
        <begin position="12"/>
        <end position="30"/>
    </location>
</feature>
<keyword evidence="9 12" id="KW-1133">Transmembrane helix</keyword>
<evidence type="ECO:0000256" key="8">
    <source>
        <dbReference type="ARBA" id="ARBA00022737"/>
    </source>
</evidence>
<evidence type="ECO:0000256" key="12">
    <source>
        <dbReference type="RuleBase" id="RU910715"/>
    </source>
</evidence>
<keyword evidence="13" id="KW-1185">Reference proteome</keyword>
<dbReference type="PANTHER" id="PTHR10791:SF112">
    <property type="entry name" value="SUGAR TRANSPORTER SWEET1"/>
    <property type="match status" value="1"/>
</dbReference>
<dbReference type="GeneID" id="108675766"/>
<evidence type="ECO:0000256" key="7">
    <source>
        <dbReference type="ARBA" id="ARBA00022692"/>
    </source>
</evidence>
<gene>
    <name evidence="14" type="primary">LOC108675766</name>
</gene>
<evidence type="ECO:0000256" key="6">
    <source>
        <dbReference type="ARBA" id="ARBA00022597"/>
    </source>
</evidence>
<evidence type="ECO:0000256" key="1">
    <source>
        <dbReference type="ARBA" id="ARBA00004651"/>
    </source>
</evidence>
<keyword evidence="11 12" id="KW-0472">Membrane</keyword>
<reference evidence="14" key="1">
    <citation type="submission" date="2025-08" db="UniProtKB">
        <authorList>
            <consortium name="RefSeq"/>
        </authorList>
    </citation>
    <scope>IDENTIFICATION</scope>
    <source>
        <tissue evidence="14">Whole organism</tissue>
    </source>
</reference>
<dbReference type="GO" id="GO:0005886">
    <property type="term" value="C:plasma membrane"/>
    <property type="evidence" value="ECO:0007669"/>
    <property type="project" value="UniProtKB-SubCell"/>
</dbReference>
<evidence type="ECO:0000256" key="11">
    <source>
        <dbReference type="ARBA" id="ARBA00023136"/>
    </source>
</evidence>
<feature type="transmembrane region" description="Helical" evidence="12">
    <location>
        <begin position="129"/>
        <end position="152"/>
    </location>
</feature>
<feature type="transmembrane region" description="Helical" evidence="12">
    <location>
        <begin position="184"/>
        <end position="208"/>
    </location>
</feature>
<dbReference type="InterPro" id="IPR047664">
    <property type="entry name" value="SWEET"/>
</dbReference>
<dbReference type="Gene3D" id="1.20.1280.290">
    <property type="match status" value="2"/>
</dbReference>
<keyword evidence="5" id="KW-1003">Cell membrane</keyword>
<sequence>MLVFQDAVASLASSLTILLFLSGSFICLQIIRLGHTGSHSSFPFITGIFNSVTWLVYGSLLGDSSIIITNSVGLVTQVLYLMVFLLYCVAVPVRTAVKRQMLALVVILGSILYYATYSANDRLVVTSHVGLLSCIASILFCASPLASVFEVIRVKSTSIMPFPLILLMFLSTSAWTIYGRLIDAVFVVIPNFLCALISGLQLLLFLVYSPDTPESILKDSTQLI</sequence>
<dbReference type="InterPro" id="IPR004316">
    <property type="entry name" value="SWEET_rpt"/>
</dbReference>